<dbReference type="PROSITE" id="PS51258">
    <property type="entry name" value="MHD1"/>
    <property type="match status" value="1"/>
</dbReference>
<dbReference type="InterPro" id="IPR035979">
    <property type="entry name" value="RBD_domain_sf"/>
</dbReference>
<dbReference type="Pfam" id="PF00076">
    <property type="entry name" value="RRM_1"/>
    <property type="match status" value="1"/>
</dbReference>
<dbReference type="Gene3D" id="1.10.357.50">
    <property type="match status" value="1"/>
</dbReference>
<keyword evidence="10" id="KW-0539">Nucleus</keyword>
<dbReference type="Pfam" id="PF00168">
    <property type="entry name" value="C2"/>
    <property type="match status" value="2"/>
</dbReference>
<evidence type="ECO:0000256" key="10">
    <source>
        <dbReference type="ARBA" id="ARBA00023242"/>
    </source>
</evidence>
<feature type="domain" description="C2" evidence="14">
    <location>
        <begin position="155"/>
        <end position="278"/>
    </location>
</feature>
<evidence type="ECO:0000313" key="19">
    <source>
        <dbReference type="Proteomes" id="UP001367676"/>
    </source>
</evidence>
<dbReference type="PANTHER" id="PTHR45999">
    <property type="entry name" value="UNC-13-4A, ISOFORM B"/>
    <property type="match status" value="1"/>
</dbReference>
<comment type="similarity">
    <text evidence="4">Belongs to the unc-13 family.</text>
</comment>
<comment type="caution">
    <text evidence="18">The sequence shown here is derived from an EMBL/GenBank/DDBJ whole genome shotgun (WGS) entry which is preliminary data.</text>
</comment>
<accession>A0AAN9Y032</accession>
<evidence type="ECO:0000256" key="12">
    <source>
        <dbReference type="PROSITE-ProRule" id="PRU00176"/>
    </source>
</evidence>
<evidence type="ECO:0000259" key="17">
    <source>
        <dbReference type="PROSITE" id="PS51259"/>
    </source>
</evidence>
<dbReference type="Gene3D" id="2.60.40.150">
    <property type="entry name" value="C2 domain"/>
    <property type="match status" value="2"/>
</dbReference>
<dbReference type="SUPFAM" id="SSF49562">
    <property type="entry name" value="C2 domain (Calcium/lipid-binding domain, CaLB)"/>
    <property type="match status" value="2"/>
</dbReference>
<dbReference type="EMBL" id="JBBCAQ010000035">
    <property type="protein sequence ID" value="KAK7578139.1"/>
    <property type="molecule type" value="Genomic_DNA"/>
</dbReference>
<dbReference type="PROSITE" id="PS50102">
    <property type="entry name" value="RRM"/>
    <property type="match status" value="1"/>
</dbReference>
<dbReference type="Gene3D" id="3.30.70.330">
    <property type="match status" value="1"/>
</dbReference>
<dbReference type="GO" id="GO:0005634">
    <property type="term" value="C:nucleus"/>
    <property type="evidence" value="ECO:0007669"/>
    <property type="project" value="UniProtKB-SubCell"/>
</dbReference>
<dbReference type="SMART" id="SM00239">
    <property type="entry name" value="C2"/>
    <property type="match status" value="2"/>
</dbReference>
<dbReference type="GO" id="GO:0003723">
    <property type="term" value="F:RNA binding"/>
    <property type="evidence" value="ECO:0007669"/>
    <property type="project" value="UniProtKB-UniRule"/>
</dbReference>
<dbReference type="InterPro" id="IPR052095">
    <property type="entry name" value="UNC-13_domain"/>
</dbReference>
<dbReference type="GO" id="GO:0005770">
    <property type="term" value="C:late endosome"/>
    <property type="evidence" value="ECO:0007669"/>
    <property type="project" value="UniProtKB-SubCell"/>
</dbReference>
<dbReference type="SMART" id="SM00360">
    <property type="entry name" value="RRM"/>
    <property type="match status" value="1"/>
</dbReference>
<dbReference type="Proteomes" id="UP001367676">
    <property type="component" value="Unassembled WGS sequence"/>
</dbReference>
<keyword evidence="8" id="KW-0967">Endosome</keyword>
<dbReference type="InterPro" id="IPR035892">
    <property type="entry name" value="C2_domain_sf"/>
</dbReference>
<dbReference type="FunFam" id="3.30.70.330:FF:000132">
    <property type="entry name" value="Small nuclear ribonucleoprotein U11/U12 subunit 35"/>
    <property type="match status" value="1"/>
</dbReference>
<evidence type="ECO:0000256" key="11">
    <source>
        <dbReference type="ARBA" id="ARBA00031739"/>
    </source>
</evidence>
<dbReference type="InterPro" id="IPR000504">
    <property type="entry name" value="RRM_dom"/>
</dbReference>
<evidence type="ECO:0000259" key="14">
    <source>
        <dbReference type="PROSITE" id="PS50004"/>
    </source>
</evidence>
<protein>
    <recommendedName>
        <fullName evidence="5">U11/U12 small nuclear ribonucleoprotein 35 kDa protein</fullName>
    </recommendedName>
    <alternativeName>
        <fullName evidence="11">U1 snRNP-binding protein homolog</fullName>
    </alternativeName>
</protein>
<dbReference type="GO" id="GO:1990904">
    <property type="term" value="C:ribonucleoprotein complex"/>
    <property type="evidence" value="ECO:0007669"/>
    <property type="project" value="UniProtKB-ARBA"/>
</dbReference>
<dbReference type="PANTHER" id="PTHR45999:SF2">
    <property type="entry name" value="PROTEIN UNC-13 HOMOLOG 4B"/>
    <property type="match status" value="1"/>
</dbReference>
<evidence type="ECO:0000256" key="5">
    <source>
        <dbReference type="ARBA" id="ARBA00021080"/>
    </source>
</evidence>
<feature type="compositionally biased region" description="Basic and acidic residues" evidence="13">
    <location>
        <begin position="72"/>
        <end position="85"/>
    </location>
</feature>
<name>A0AAN9Y032_9HEMI</name>
<evidence type="ECO:0000256" key="3">
    <source>
        <dbReference type="ARBA" id="ARBA00004603"/>
    </source>
</evidence>
<gene>
    <name evidence="18" type="ORF">V9T40_010344</name>
</gene>
<proteinExistence type="inferred from homology"/>
<feature type="region of interest" description="Disordered" evidence="13">
    <location>
        <begin position="72"/>
        <end position="93"/>
    </location>
</feature>
<evidence type="ECO:0000259" key="15">
    <source>
        <dbReference type="PROSITE" id="PS50102"/>
    </source>
</evidence>
<dbReference type="InterPro" id="IPR014772">
    <property type="entry name" value="Munc13_dom-2"/>
</dbReference>
<dbReference type="InterPro" id="IPR014770">
    <property type="entry name" value="Munc13_1"/>
</dbReference>
<feature type="domain" description="MHD1" evidence="16">
    <location>
        <begin position="607"/>
        <end position="734"/>
    </location>
</feature>
<evidence type="ECO:0000256" key="7">
    <source>
        <dbReference type="ARBA" id="ARBA00022490"/>
    </source>
</evidence>
<sequence>MEQEVPKEEAPKCNGSAVGANAEDEMWKKLYEKTQEDVAANLASGESKRIQEVDDGFFEKFGHLKQSVETKEAIKDEENQERENYLDDDSSQDDSILDNLSLEDENVSKQACNAEDLFCDVYYQCTHLVGKDAAEGMKKDQLLTYLKDLFQFDDAKCKSLVEVAKSKAAPQLMLKVEVIEGKNLSPKDANGSSDPYCTLWISSSQTNRSTTSVKEQTLDPVWRENFNLPVSSATNDVLHFEVWDFDPAETVKDKMTKISEIKGFWGAKKLAKEMLQTVSSGKHDNELIGSAQITLKNIPSTGQKAWFNLQKKNKKVNNGMIALKMLFGSEKDERVALEEHRYLIKTLLQRLYRQPEFEPSEWNGDFGVDGELILRQHLAQSNLGFTEDCLSKFIEYINMHQVKQLNFAVLAQITNNLATALKNNLLTPEEIKLYWNSARKLLPSCFNSIRKIRRSNPGDQKIIQQLDGILCIIHDLSSTNVPADINLFPSNYYKWVQTVETFTIKSILHEAVLHGACDWFEYLAKRHKPADSSDEAILKHLVKITQLISLDLQGAIDHHELIFKERLNYPYAKTLFAVYQSRIVEMVSSVITDMCMMLRPLNFEKLSDKDANNDPLASGTTMTGAQLFSNDDTFESFDIRQFYSWFYSGVVRWLDIAAYKALQRIERAVELDNFAPVDSTVQYSSSAIDTMAIFHQVKTFWDQLAWPDIEGSYTFIAKIIDDICKGSVHYADHVAAKVEGLGDSKNAIETKFEVTTEWCVAINNIDYIHHSIHPFVRALGLDKLINSLADFQNNVAAEHCKDTLELVMSNAVENVGHKIAELLEKLTSKMEPPMTRFLQEGAEVLHQQCSVLERLMQYLDENLSLLHSRLNRDNFTRVLQVTWEKLSSILFGLVENGIEKRRPPSYFANLNATLNELILLFKVEEVTTQEENSNLNNKLSEVKQLLKIYGMETPDLIQEFYMEKLKEQNEIEKSENGELRVALQLEGDKLTVEVLNAYAIRAMDSNGLCDPFVSVRLLPKHIFPGTKRTTKVQKKTLSPLFDETFTFQLTPEQRATKNALLMFVMKDQDFCGVKNDYMAEALVLVSDAGENQDGGYAPQISLKLSRPRITGSKIFKALDYRQGDKMAKDFVKKRRMRFDKQLDTAITYDPLKVGSIDGTDVEPHDRAVVRALDAQYKPNHKVKGIPENTIFVSRLNRKTSERTLQHEFSRFGSIIRCRLVRDIVTNFSLGYAFIEFEREQDAQLAVRRGDRMMIDDRNIFVDFECERLLPGWIPRRLGGGFGGRKESGQLRFGGKDKPFAKPIQLMSEGEIKVQLSRKKSHLPDVSFFGQLSQFLSSCLNFRLDLSLFSAGCLIFRPAVSIFVSLSQFSSRCLNFRPAVSIFVQLSQFSSRLNFPLDVSFFV</sequence>
<dbReference type="InterPro" id="IPR012677">
    <property type="entry name" value="Nucleotide-bd_a/b_plait_sf"/>
</dbReference>
<evidence type="ECO:0000259" key="16">
    <source>
        <dbReference type="PROSITE" id="PS51258"/>
    </source>
</evidence>
<dbReference type="GO" id="GO:0099503">
    <property type="term" value="C:secretory vesicle"/>
    <property type="evidence" value="ECO:0007669"/>
    <property type="project" value="TreeGrafter"/>
</dbReference>
<keyword evidence="19" id="KW-1185">Reference proteome</keyword>
<evidence type="ECO:0000256" key="8">
    <source>
        <dbReference type="ARBA" id="ARBA00022753"/>
    </source>
</evidence>
<keyword evidence="9 12" id="KW-0694">RNA-binding</keyword>
<dbReference type="PROSITE" id="PS50004">
    <property type="entry name" value="C2"/>
    <property type="match status" value="2"/>
</dbReference>
<dbReference type="PRINTS" id="PR00360">
    <property type="entry name" value="C2DOMAIN"/>
</dbReference>
<dbReference type="GO" id="GO:0006887">
    <property type="term" value="P:exocytosis"/>
    <property type="evidence" value="ECO:0007669"/>
    <property type="project" value="UniProtKB-KW"/>
</dbReference>
<dbReference type="SUPFAM" id="SSF54928">
    <property type="entry name" value="RNA-binding domain, RBD"/>
    <property type="match status" value="1"/>
</dbReference>
<evidence type="ECO:0000256" key="13">
    <source>
        <dbReference type="SAM" id="MobiDB-lite"/>
    </source>
</evidence>
<evidence type="ECO:0000313" key="18">
    <source>
        <dbReference type="EMBL" id="KAK7578139.1"/>
    </source>
</evidence>
<evidence type="ECO:0000256" key="2">
    <source>
        <dbReference type="ARBA" id="ARBA00004496"/>
    </source>
</evidence>
<reference evidence="18 19" key="1">
    <citation type="submission" date="2024-03" db="EMBL/GenBank/DDBJ databases">
        <title>Adaptation during the transition from Ophiocordyceps entomopathogen to insect associate is accompanied by gene loss and intensified selection.</title>
        <authorList>
            <person name="Ward C.M."/>
            <person name="Onetto C.A."/>
            <person name="Borneman A.R."/>
        </authorList>
    </citation>
    <scope>NUCLEOTIDE SEQUENCE [LARGE SCALE GENOMIC DNA]</scope>
    <source>
        <strain evidence="18">AWRI1</strain>
        <tissue evidence="18">Single Adult Female</tissue>
    </source>
</reference>
<feature type="domain" description="RRM" evidence="15">
    <location>
        <begin position="1188"/>
        <end position="1266"/>
    </location>
</feature>
<evidence type="ECO:0000256" key="6">
    <source>
        <dbReference type="ARBA" id="ARBA00022483"/>
    </source>
</evidence>
<comment type="subcellular location">
    <subcellularLocation>
        <location evidence="2">Cytoplasm</location>
    </subcellularLocation>
    <subcellularLocation>
        <location evidence="3">Late endosome</location>
    </subcellularLocation>
    <subcellularLocation>
        <location evidence="1">Nucleus</location>
    </subcellularLocation>
</comment>
<keyword evidence="6" id="KW-0268">Exocytosis</keyword>
<evidence type="ECO:0000256" key="4">
    <source>
        <dbReference type="ARBA" id="ARBA00005823"/>
    </source>
</evidence>
<evidence type="ECO:0000256" key="9">
    <source>
        <dbReference type="ARBA" id="ARBA00022884"/>
    </source>
</evidence>
<feature type="domain" description="MHD2" evidence="17">
    <location>
        <begin position="849"/>
        <end position="960"/>
    </location>
</feature>
<evidence type="ECO:0000256" key="1">
    <source>
        <dbReference type="ARBA" id="ARBA00004123"/>
    </source>
</evidence>
<dbReference type="InterPro" id="IPR000008">
    <property type="entry name" value="C2_dom"/>
</dbReference>
<feature type="domain" description="C2" evidence="14">
    <location>
        <begin position="975"/>
        <end position="1101"/>
    </location>
</feature>
<organism evidence="18 19">
    <name type="scientific">Parthenolecanium corni</name>
    <dbReference type="NCBI Taxonomy" id="536013"/>
    <lineage>
        <taxon>Eukaryota</taxon>
        <taxon>Metazoa</taxon>
        <taxon>Ecdysozoa</taxon>
        <taxon>Arthropoda</taxon>
        <taxon>Hexapoda</taxon>
        <taxon>Insecta</taxon>
        <taxon>Pterygota</taxon>
        <taxon>Neoptera</taxon>
        <taxon>Paraneoptera</taxon>
        <taxon>Hemiptera</taxon>
        <taxon>Sternorrhyncha</taxon>
        <taxon>Coccoidea</taxon>
        <taxon>Coccidae</taxon>
        <taxon>Parthenolecanium</taxon>
    </lineage>
</organism>
<keyword evidence="7" id="KW-0963">Cytoplasm</keyword>
<dbReference type="PROSITE" id="PS51259">
    <property type="entry name" value="MHD2"/>
    <property type="match status" value="1"/>
</dbReference>